<dbReference type="AlphaFoldDB" id="A0A0L9VLY6"/>
<gene>
    <name evidence="1" type="ORF">LR48_Vigan10g180400</name>
</gene>
<organism evidence="1 2">
    <name type="scientific">Phaseolus angularis</name>
    <name type="common">Azuki bean</name>
    <name type="synonym">Vigna angularis</name>
    <dbReference type="NCBI Taxonomy" id="3914"/>
    <lineage>
        <taxon>Eukaryota</taxon>
        <taxon>Viridiplantae</taxon>
        <taxon>Streptophyta</taxon>
        <taxon>Embryophyta</taxon>
        <taxon>Tracheophyta</taxon>
        <taxon>Spermatophyta</taxon>
        <taxon>Magnoliopsida</taxon>
        <taxon>eudicotyledons</taxon>
        <taxon>Gunneridae</taxon>
        <taxon>Pentapetalae</taxon>
        <taxon>rosids</taxon>
        <taxon>fabids</taxon>
        <taxon>Fabales</taxon>
        <taxon>Fabaceae</taxon>
        <taxon>Papilionoideae</taxon>
        <taxon>50 kb inversion clade</taxon>
        <taxon>NPAAA clade</taxon>
        <taxon>indigoferoid/millettioid clade</taxon>
        <taxon>Phaseoleae</taxon>
        <taxon>Vigna</taxon>
    </lineage>
</organism>
<name>A0A0L9VLY6_PHAAN</name>
<dbReference type="OMA" id="EVIPNEC"/>
<accession>A0A0L9VLY6</accession>
<evidence type="ECO:0008006" key="3">
    <source>
        <dbReference type="Google" id="ProtNLM"/>
    </source>
</evidence>
<dbReference type="EMBL" id="CM003380">
    <property type="protein sequence ID" value="KOM55912.1"/>
    <property type="molecule type" value="Genomic_DNA"/>
</dbReference>
<evidence type="ECO:0000313" key="1">
    <source>
        <dbReference type="EMBL" id="KOM55912.1"/>
    </source>
</evidence>
<sequence>MDAYHYSPKKRARINAPDIFETPRIRKDQKPTVEVIPNECIFEIFRRLSCGKERSSFMSSFCRAEIYKSEDVTEGSASYDDEIALVDEDLVIEDDGYLSQCLGGKKATYVRLAAIAVGTSARGGLGKLSIRGSNSARGVTDVGLSAWLPFS</sequence>
<proteinExistence type="predicted"/>
<evidence type="ECO:0000313" key="2">
    <source>
        <dbReference type="Proteomes" id="UP000053144"/>
    </source>
</evidence>
<dbReference type="Gramene" id="KOM55912">
    <property type="protein sequence ID" value="KOM55912"/>
    <property type="gene ID" value="LR48_Vigan10g180400"/>
</dbReference>
<dbReference type="STRING" id="3914.A0A0L9VLY6"/>
<reference evidence="2" key="1">
    <citation type="journal article" date="2015" name="Proc. Natl. Acad. Sci. U.S.A.">
        <title>Genome sequencing of adzuki bean (Vigna angularis) provides insight into high starch and low fat accumulation and domestication.</title>
        <authorList>
            <person name="Yang K."/>
            <person name="Tian Z."/>
            <person name="Chen C."/>
            <person name="Luo L."/>
            <person name="Zhao B."/>
            <person name="Wang Z."/>
            <person name="Yu L."/>
            <person name="Li Y."/>
            <person name="Sun Y."/>
            <person name="Li W."/>
            <person name="Chen Y."/>
            <person name="Li Y."/>
            <person name="Zhang Y."/>
            <person name="Ai D."/>
            <person name="Zhao J."/>
            <person name="Shang C."/>
            <person name="Ma Y."/>
            <person name="Wu B."/>
            <person name="Wang M."/>
            <person name="Gao L."/>
            <person name="Sun D."/>
            <person name="Zhang P."/>
            <person name="Guo F."/>
            <person name="Wang W."/>
            <person name="Li Y."/>
            <person name="Wang J."/>
            <person name="Varshney R.K."/>
            <person name="Wang J."/>
            <person name="Ling H.Q."/>
            <person name="Wan P."/>
        </authorList>
    </citation>
    <scope>NUCLEOTIDE SEQUENCE</scope>
    <source>
        <strain evidence="2">cv. Jingnong 6</strain>
    </source>
</reference>
<protein>
    <recommendedName>
        <fullName evidence="3">F-box domain-containing protein</fullName>
    </recommendedName>
</protein>
<dbReference type="Proteomes" id="UP000053144">
    <property type="component" value="Chromosome 10"/>
</dbReference>